<dbReference type="Gene3D" id="3.40.30.10">
    <property type="entry name" value="Glutaredoxin"/>
    <property type="match status" value="1"/>
</dbReference>
<accession>A0ABR0VEB8</accession>
<comment type="caution">
    <text evidence="3">The sequence shown here is derived from an EMBL/GenBank/DDBJ whole genome shotgun (WGS) entry which is preliminary data.</text>
</comment>
<evidence type="ECO:0000259" key="1">
    <source>
        <dbReference type="Pfam" id="PF14576"/>
    </source>
</evidence>
<feature type="domain" description="Sieve element occlusion N-terminal" evidence="1">
    <location>
        <begin position="27"/>
        <end position="299"/>
    </location>
</feature>
<feature type="domain" description="Sieve element occlusion C-terminal" evidence="2">
    <location>
        <begin position="464"/>
        <end position="693"/>
    </location>
</feature>
<dbReference type="InterPro" id="IPR039299">
    <property type="entry name" value="SEOA"/>
</dbReference>
<evidence type="ECO:0000313" key="3">
    <source>
        <dbReference type="EMBL" id="KAK6132387.1"/>
    </source>
</evidence>
<keyword evidence="4" id="KW-1185">Reference proteome</keyword>
<evidence type="ECO:0000313" key="4">
    <source>
        <dbReference type="Proteomes" id="UP001318860"/>
    </source>
</evidence>
<proteinExistence type="predicted"/>
<dbReference type="InterPro" id="IPR027944">
    <property type="entry name" value="SEO_C"/>
</dbReference>
<evidence type="ECO:0008006" key="5">
    <source>
        <dbReference type="Google" id="ProtNLM"/>
    </source>
</evidence>
<dbReference type="PANTHER" id="PTHR33232">
    <property type="entry name" value="PROTEIN SIEVE ELEMENT OCCLUSION B-LIKE"/>
    <property type="match status" value="1"/>
</dbReference>
<dbReference type="Pfam" id="PF14577">
    <property type="entry name" value="SEO_C"/>
    <property type="match status" value="1"/>
</dbReference>
<dbReference type="Pfam" id="PF14576">
    <property type="entry name" value="SEO_N"/>
    <property type="match status" value="1"/>
</dbReference>
<dbReference type="PANTHER" id="PTHR33232:SF9">
    <property type="entry name" value="PROTEIN SIEVE ELEMENT OCCLUSION B"/>
    <property type="match status" value="1"/>
</dbReference>
<dbReference type="Proteomes" id="UP001318860">
    <property type="component" value="Unassembled WGS sequence"/>
</dbReference>
<reference evidence="3 4" key="1">
    <citation type="journal article" date="2021" name="Comput. Struct. Biotechnol. J.">
        <title>De novo genome assembly of the potent medicinal plant Rehmannia glutinosa using nanopore technology.</title>
        <authorList>
            <person name="Ma L."/>
            <person name="Dong C."/>
            <person name="Song C."/>
            <person name="Wang X."/>
            <person name="Zheng X."/>
            <person name="Niu Y."/>
            <person name="Chen S."/>
            <person name="Feng W."/>
        </authorList>
    </citation>
    <scope>NUCLEOTIDE SEQUENCE [LARGE SCALE GENOMIC DNA]</scope>
    <source>
        <strain evidence="3">DH-2019</strain>
    </source>
</reference>
<organism evidence="3 4">
    <name type="scientific">Rehmannia glutinosa</name>
    <name type="common">Chinese foxglove</name>
    <dbReference type="NCBI Taxonomy" id="99300"/>
    <lineage>
        <taxon>Eukaryota</taxon>
        <taxon>Viridiplantae</taxon>
        <taxon>Streptophyta</taxon>
        <taxon>Embryophyta</taxon>
        <taxon>Tracheophyta</taxon>
        <taxon>Spermatophyta</taxon>
        <taxon>Magnoliopsida</taxon>
        <taxon>eudicotyledons</taxon>
        <taxon>Gunneridae</taxon>
        <taxon>Pentapetalae</taxon>
        <taxon>asterids</taxon>
        <taxon>lamiids</taxon>
        <taxon>Lamiales</taxon>
        <taxon>Orobanchaceae</taxon>
        <taxon>Rehmannieae</taxon>
        <taxon>Rehmannia</taxon>
    </lineage>
</organism>
<name>A0ABR0VEB8_REHGL</name>
<evidence type="ECO:0000259" key="2">
    <source>
        <dbReference type="Pfam" id="PF14577"/>
    </source>
</evidence>
<sequence length="697" mass="79691">MSTRSKVLVESRAGRGDPIPERIVKLDDTALIRLIQETHDPDGRDIDCQPLMRNIEEILYRVAPLGIQAAMQKTPAPSDIDNAQLATLSFVVNRISSQMTYKCLVNGDAHAIAVSLLQLLSAYFWDAKLVLLLAAFVLNYSECWLVIQIHGSSKLASKIATLKQVPKLGILKQQLEALNNLIMLLLDLAKCIIEFKELPPESSDLPELSTAHGAIPTAVYWFTRGIVACAAHSTQFTASNYLHYAALGHIEKELSALADKIKISNERLQKQLTICYQAIDEKKEIDAYKSLSRLIESAHIDNMKVLKALLNTNEDMAPLIEGYTKNQVNLEVLRRKYVLLLISGLIDNPSYELDILGQIYMESKTYSGRINDFEFVWIPMVESTPMTEATKQKFENCLAAMPWCSVGHPSSISKPVKRFIREKFHYRNRPILVVLDPQGKVSSLNAFHMMWTWGTFGFPFTKQREEALWKEEFWRLELLVNGIDMTILNWIRSGRHIILYGGDDIQWITNFTDTAHRVALSGIPLELVYVGKGDKSEQEMKPLVDTITNKRLSYCWKEIEIWFFWTRLKSMLFSKIQLKTNDEHDPVMQEIEKLLMYDGIGTWALFSRGSDVSFTGRGDDVLHTLQKFHEWKENVKRVDFFDALKEQYEQLCGDDHPCCHLDFDNIAGEIPENMMCPDCHRSMEQNAIYSCCHEPVQ</sequence>
<dbReference type="InterPro" id="IPR027942">
    <property type="entry name" value="SEO_N"/>
</dbReference>
<dbReference type="EMBL" id="JABTTQ020001266">
    <property type="protein sequence ID" value="KAK6132387.1"/>
    <property type="molecule type" value="Genomic_DNA"/>
</dbReference>
<gene>
    <name evidence="3" type="ORF">DH2020_033878</name>
</gene>
<protein>
    <recommendedName>
        <fullName evidence="5">Protein SIEVE ELEMENT OCCLUSION B-like</fullName>
    </recommendedName>
</protein>